<organism evidence="2 3">
    <name type="scientific">Methylopila jiangsuensis</name>
    <dbReference type="NCBI Taxonomy" id="586230"/>
    <lineage>
        <taxon>Bacteria</taxon>
        <taxon>Pseudomonadati</taxon>
        <taxon>Pseudomonadota</taxon>
        <taxon>Alphaproteobacteria</taxon>
        <taxon>Hyphomicrobiales</taxon>
        <taxon>Methylopilaceae</taxon>
        <taxon>Methylopila</taxon>
    </lineage>
</organism>
<protein>
    <submittedName>
        <fullName evidence="2">Uncharacterized protein</fullName>
    </submittedName>
</protein>
<dbReference type="RefSeq" id="WP_271203384.1">
    <property type="nucleotide sequence ID" value="NZ_BSFK01000005.1"/>
</dbReference>
<dbReference type="EMBL" id="BSFK01000005">
    <property type="protein sequence ID" value="GLK75433.1"/>
    <property type="molecule type" value="Genomic_DNA"/>
</dbReference>
<reference evidence="2" key="1">
    <citation type="journal article" date="2014" name="Int. J. Syst. Evol. Microbiol.">
        <title>Complete genome sequence of Corynebacterium casei LMG S-19264T (=DSM 44701T), isolated from a smear-ripened cheese.</title>
        <authorList>
            <consortium name="US DOE Joint Genome Institute (JGI-PGF)"/>
            <person name="Walter F."/>
            <person name="Albersmeier A."/>
            <person name="Kalinowski J."/>
            <person name="Ruckert C."/>
        </authorList>
    </citation>
    <scope>NUCLEOTIDE SEQUENCE</scope>
    <source>
        <strain evidence="2">VKM B-2555</strain>
    </source>
</reference>
<keyword evidence="3" id="KW-1185">Reference proteome</keyword>
<name>A0A9W6N2N6_9HYPH</name>
<dbReference type="Proteomes" id="UP001143364">
    <property type="component" value="Unassembled WGS sequence"/>
</dbReference>
<sequence>MTDRAHRFDRVKEWRDYSVPAGMVVSWAAGMWLVVNLIDVARLLSH</sequence>
<proteinExistence type="predicted"/>
<keyword evidence="1" id="KW-1133">Transmembrane helix</keyword>
<keyword evidence="1" id="KW-0472">Membrane</keyword>
<reference evidence="2" key="2">
    <citation type="submission" date="2023-01" db="EMBL/GenBank/DDBJ databases">
        <authorList>
            <person name="Sun Q."/>
            <person name="Evtushenko L."/>
        </authorList>
    </citation>
    <scope>NUCLEOTIDE SEQUENCE</scope>
    <source>
        <strain evidence="2">VKM B-2555</strain>
    </source>
</reference>
<gene>
    <name evidence="2" type="ORF">GCM10008171_06870</name>
</gene>
<feature type="transmembrane region" description="Helical" evidence="1">
    <location>
        <begin position="21"/>
        <end position="44"/>
    </location>
</feature>
<keyword evidence="1" id="KW-0812">Transmembrane</keyword>
<evidence type="ECO:0000313" key="3">
    <source>
        <dbReference type="Proteomes" id="UP001143364"/>
    </source>
</evidence>
<accession>A0A9W6N2N6</accession>
<dbReference type="AlphaFoldDB" id="A0A9W6N2N6"/>
<evidence type="ECO:0000256" key="1">
    <source>
        <dbReference type="SAM" id="Phobius"/>
    </source>
</evidence>
<comment type="caution">
    <text evidence="2">The sequence shown here is derived from an EMBL/GenBank/DDBJ whole genome shotgun (WGS) entry which is preliminary data.</text>
</comment>
<evidence type="ECO:0000313" key="2">
    <source>
        <dbReference type="EMBL" id="GLK75433.1"/>
    </source>
</evidence>